<dbReference type="EMBL" id="BONU01000070">
    <property type="protein sequence ID" value="GIG76677.1"/>
    <property type="molecule type" value="Genomic_DNA"/>
</dbReference>
<evidence type="ECO:0000256" key="1">
    <source>
        <dbReference type="SAM" id="SignalP"/>
    </source>
</evidence>
<protein>
    <recommendedName>
        <fullName evidence="4">Avidin family protein</fullName>
    </recommendedName>
</protein>
<feature type="chain" id="PRO_5039242112" description="Avidin family protein" evidence="1">
    <location>
        <begin position="26"/>
        <end position="169"/>
    </location>
</feature>
<dbReference type="Proteomes" id="UP000653674">
    <property type="component" value="Unassembled WGS sequence"/>
</dbReference>
<accession>A0A8J3LPX8</accession>
<keyword evidence="3" id="KW-1185">Reference proteome</keyword>
<evidence type="ECO:0000313" key="2">
    <source>
        <dbReference type="EMBL" id="GIG76677.1"/>
    </source>
</evidence>
<comment type="caution">
    <text evidence="2">The sequence shown here is derived from an EMBL/GenBank/DDBJ whole genome shotgun (WGS) entry which is preliminary data.</text>
</comment>
<name>A0A8J3LPX8_9ACTN</name>
<evidence type="ECO:0000313" key="3">
    <source>
        <dbReference type="Proteomes" id="UP000653674"/>
    </source>
</evidence>
<proteinExistence type="predicted"/>
<dbReference type="AlphaFoldDB" id="A0A8J3LPX8"/>
<evidence type="ECO:0008006" key="4">
    <source>
        <dbReference type="Google" id="ProtNLM"/>
    </source>
</evidence>
<sequence>MPRRTLVAALTAATLLILMTGCGGSGDGFEYVEDTGESASPTVSQAPVTVREVAGHWVSGEYGDAYVQVNAAEMRVVYGRDGGRMIGSLRGSTFTGWWSEAPTRRPGDDAGEVQLTFTRTGGKLTAHGWWRPGTDSEFESEWTMEKVDGAVPPAVRADFSDATAFVRHP</sequence>
<feature type="signal peptide" evidence="1">
    <location>
        <begin position="1"/>
        <end position="25"/>
    </location>
</feature>
<reference evidence="2" key="1">
    <citation type="submission" date="2021-01" db="EMBL/GenBank/DDBJ databases">
        <title>Whole genome shotgun sequence of Planosporangium flavigriseum NBRC 105377.</title>
        <authorList>
            <person name="Komaki H."/>
            <person name="Tamura T."/>
        </authorList>
    </citation>
    <scope>NUCLEOTIDE SEQUENCE</scope>
    <source>
        <strain evidence="2">NBRC 105377</strain>
    </source>
</reference>
<gene>
    <name evidence="2" type="ORF">Pfl04_50810</name>
</gene>
<dbReference type="RefSeq" id="WP_168080058.1">
    <property type="nucleotide sequence ID" value="NZ_BAAAQJ010000032.1"/>
</dbReference>
<organism evidence="2 3">
    <name type="scientific">Planosporangium flavigriseum</name>
    <dbReference type="NCBI Taxonomy" id="373681"/>
    <lineage>
        <taxon>Bacteria</taxon>
        <taxon>Bacillati</taxon>
        <taxon>Actinomycetota</taxon>
        <taxon>Actinomycetes</taxon>
        <taxon>Micromonosporales</taxon>
        <taxon>Micromonosporaceae</taxon>
        <taxon>Planosporangium</taxon>
    </lineage>
</organism>
<keyword evidence="1" id="KW-0732">Signal</keyword>
<dbReference type="PROSITE" id="PS51257">
    <property type="entry name" value="PROKAR_LIPOPROTEIN"/>
    <property type="match status" value="1"/>
</dbReference>